<evidence type="ECO:0000313" key="18">
    <source>
        <dbReference type="RefSeq" id="XP_006812093.1"/>
    </source>
</evidence>
<name>A0ABM0LWF2_SACKO</name>
<evidence type="ECO:0000256" key="1">
    <source>
        <dbReference type="ARBA" id="ARBA00004651"/>
    </source>
</evidence>
<evidence type="ECO:0000313" key="17">
    <source>
        <dbReference type="Proteomes" id="UP000694865"/>
    </source>
</evidence>
<dbReference type="PANTHER" id="PTHR46480">
    <property type="entry name" value="F20B24.22"/>
    <property type="match status" value="1"/>
</dbReference>
<keyword evidence="6" id="KW-0851">Voltage-gated channel</keyword>
<dbReference type="Gene3D" id="1.20.120.350">
    <property type="entry name" value="Voltage-gated potassium channels. Chain C"/>
    <property type="match status" value="1"/>
</dbReference>
<sequence length="405" mass="45587">MAADEESHQGPVTIVRDGFENRSSTPRSFSTPDLITATHRRRPRPKYCMAMERFINSVIVQVIILLMVVLICLIATTETLVAYRRLKFDSSKTAETVITVLHYVCLFFFIVFVFEVIFRICAMGVEYFHQPMQIVDGLVVFLTFTLDVSLWLAPVSHPALHTLSFLIIIRMGRLHLIIKGITDRVREDADVQIELERIMRRNIEACADKLQQQCDQQNKEIAFLKDLLQQHHIESLQSNGSVIHTDSETLKKAESSSSSTAGTIDGSPIDKRKCSVDNIAVTNDHYATATSTAILQSAMDDVINRSQNIENIEKDKDEVKTSQDNQNITIIEETPATPLKECKAVSVSMPQIGTAANPPIRYEDLDTLNLELAEIRRLSQEALLQDFTTPLEGINNNNIESIAIE</sequence>
<evidence type="ECO:0000256" key="5">
    <source>
        <dbReference type="ARBA" id="ARBA00022692"/>
    </source>
</evidence>
<evidence type="ECO:0000256" key="15">
    <source>
        <dbReference type="SAM" id="Phobius"/>
    </source>
</evidence>
<keyword evidence="9" id="KW-0406">Ion transport</keyword>
<keyword evidence="5 15" id="KW-0812">Transmembrane</keyword>
<evidence type="ECO:0000256" key="8">
    <source>
        <dbReference type="ARBA" id="ARBA00023054"/>
    </source>
</evidence>
<gene>
    <name evidence="18" type="primary">LOC102802600</name>
</gene>
<accession>A0ABM0LWF2</accession>
<dbReference type="InterPro" id="IPR027359">
    <property type="entry name" value="Volt_channel_dom_sf"/>
</dbReference>
<evidence type="ECO:0000256" key="10">
    <source>
        <dbReference type="ARBA" id="ARBA00023136"/>
    </source>
</evidence>
<evidence type="ECO:0000256" key="2">
    <source>
        <dbReference type="ARBA" id="ARBA00015897"/>
    </source>
</evidence>
<evidence type="ECO:0000256" key="3">
    <source>
        <dbReference type="ARBA" id="ARBA00022448"/>
    </source>
</evidence>
<organism evidence="17 18">
    <name type="scientific">Saccoglossus kowalevskii</name>
    <name type="common">Acorn worm</name>
    <dbReference type="NCBI Taxonomy" id="10224"/>
    <lineage>
        <taxon>Eukaryota</taxon>
        <taxon>Metazoa</taxon>
        <taxon>Hemichordata</taxon>
        <taxon>Enteropneusta</taxon>
        <taxon>Harrimaniidae</taxon>
        <taxon>Saccoglossus</taxon>
    </lineage>
</organism>
<reference evidence="18" key="1">
    <citation type="submission" date="2025-08" db="UniProtKB">
        <authorList>
            <consortium name="RefSeq"/>
        </authorList>
    </citation>
    <scope>IDENTIFICATION</scope>
    <source>
        <tissue evidence="18">Testes</tissue>
    </source>
</reference>
<feature type="domain" description="Ion transport" evidence="16">
    <location>
        <begin position="61"/>
        <end position="180"/>
    </location>
</feature>
<keyword evidence="3" id="KW-0813">Transport</keyword>
<keyword evidence="7 15" id="KW-1133">Transmembrane helix</keyword>
<dbReference type="RefSeq" id="XP_006812093.1">
    <property type="nucleotide sequence ID" value="XM_006812030.1"/>
</dbReference>
<dbReference type="Proteomes" id="UP000694865">
    <property type="component" value="Unplaced"/>
</dbReference>
<evidence type="ECO:0000256" key="9">
    <source>
        <dbReference type="ARBA" id="ARBA00023065"/>
    </source>
</evidence>
<evidence type="ECO:0000256" key="11">
    <source>
        <dbReference type="ARBA" id="ARBA00023303"/>
    </source>
</evidence>
<evidence type="ECO:0000256" key="6">
    <source>
        <dbReference type="ARBA" id="ARBA00022882"/>
    </source>
</evidence>
<feature type="transmembrane region" description="Helical" evidence="15">
    <location>
        <begin position="96"/>
        <end position="122"/>
    </location>
</feature>
<dbReference type="GeneID" id="102802600"/>
<evidence type="ECO:0000256" key="7">
    <source>
        <dbReference type="ARBA" id="ARBA00022989"/>
    </source>
</evidence>
<proteinExistence type="predicted"/>
<dbReference type="InterPro" id="IPR031846">
    <property type="entry name" value="Hvcn1"/>
</dbReference>
<evidence type="ECO:0000256" key="14">
    <source>
        <dbReference type="SAM" id="MobiDB-lite"/>
    </source>
</evidence>
<comment type="subcellular location">
    <subcellularLocation>
        <location evidence="1">Cell membrane</location>
        <topology evidence="1">Multi-pass membrane protein</topology>
    </subcellularLocation>
</comment>
<feature type="transmembrane region" description="Helical" evidence="15">
    <location>
        <begin position="134"/>
        <end position="153"/>
    </location>
</feature>
<feature type="transmembrane region" description="Helical" evidence="15">
    <location>
        <begin position="54"/>
        <end position="76"/>
    </location>
</feature>
<evidence type="ECO:0000259" key="16">
    <source>
        <dbReference type="Pfam" id="PF00520"/>
    </source>
</evidence>
<keyword evidence="11" id="KW-0407">Ion channel</keyword>
<evidence type="ECO:0000256" key="12">
    <source>
        <dbReference type="ARBA" id="ARBA00031989"/>
    </source>
</evidence>
<keyword evidence="8 13" id="KW-0175">Coiled coil</keyword>
<evidence type="ECO:0000256" key="4">
    <source>
        <dbReference type="ARBA" id="ARBA00022475"/>
    </source>
</evidence>
<feature type="coiled-coil region" evidence="13">
    <location>
        <begin position="200"/>
        <end position="227"/>
    </location>
</feature>
<protein>
    <recommendedName>
        <fullName evidence="2">Voltage-gated hydrogen channel 1</fullName>
    </recommendedName>
    <alternativeName>
        <fullName evidence="12">Hydrogen voltage-gated channel 1</fullName>
    </alternativeName>
</protein>
<dbReference type="PANTHER" id="PTHR46480:SF1">
    <property type="entry name" value="VOLTAGE-GATED HYDROGEN CHANNEL 1"/>
    <property type="match status" value="1"/>
</dbReference>
<feature type="region of interest" description="Disordered" evidence="14">
    <location>
        <begin position="247"/>
        <end position="267"/>
    </location>
</feature>
<keyword evidence="10 15" id="KW-0472">Membrane</keyword>
<keyword evidence="17" id="KW-1185">Reference proteome</keyword>
<evidence type="ECO:0000256" key="13">
    <source>
        <dbReference type="SAM" id="Coils"/>
    </source>
</evidence>
<dbReference type="Pfam" id="PF00520">
    <property type="entry name" value="Ion_trans"/>
    <property type="match status" value="1"/>
</dbReference>
<dbReference type="InterPro" id="IPR005821">
    <property type="entry name" value="Ion_trans_dom"/>
</dbReference>
<keyword evidence="4" id="KW-1003">Cell membrane</keyword>